<keyword evidence="8" id="KW-1185">Reference proteome</keyword>
<accession>A0AAE3E2J6</accession>
<sequence length="390" mass="45107">MIHLRKKKKEEHTPKVKKKTGIIQSILNPIGFAKKLYDDDQVMTNAATITLFMVMSLFPMLMILLWLMSRMMLSPEVLLKIVSSVLPEEMLELVTGIVSDLYEKSLSVSALSITIIMALWSSSTGISFLVKGLNRVYKREEQRNWFVHRALCLVYTGIFLVIMLLVMAFLVYGSKFRVFLVSVWPELENWTVLITILQNGIAIGGMILFFLAVYNIFPQKRLPYRKQMPGAIAATIGWYSFSAIYATYIRNSKNLAFMYGSLALIIVFLVWMYVCMNIVLIGGEINFLYNNRYYYKLYLLTEKQIDIQEYFMHAKSETEILEPEVVDEEENTKEWEQKEPEVAEILEEPQQEVAEILEEPQPEVAEILEEPQLAASEEIQEQPDLSEKIE</sequence>
<evidence type="ECO:0000313" key="8">
    <source>
        <dbReference type="Proteomes" id="UP001198200"/>
    </source>
</evidence>
<keyword evidence="3 6" id="KW-0812">Transmembrane</keyword>
<dbReference type="GO" id="GO:0005886">
    <property type="term" value="C:plasma membrane"/>
    <property type="evidence" value="ECO:0007669"/>
    <property type="project" value="UniProtKB-SubCell"/>
</dbReference>
<evidence type="ECO:0000256" key="5">
    <source>
        <dbReference type="ARBA" id="ARBA00023136"/>
    </source>
</evidence>
<feature type="transmembrane region" description="Helical" evidence="6">
    <location>
        <begin position="150"/>
        <end position="172"/>
    </location>
</feature>
<evidence type="ECO:0000256" key="2">
    <source>
        <dbReference type="ARBA" id="ARBA00022475"/>
    </source>
</evidence>
<feature type="transmembrane region" description="Helical" evidence="6">
    <location>
        <begin position="192"/>
        <end position="217"/>
    </location>
</feature>
<organism evidence="7 8">
    <name type="scientific">Anthropogastromicrobium aceti</name>
    <dbReference type="NCBI Taxonomy" id="2981768"/>
    <lineage>
        <taxon>Bacteria</taxon>
        <taxon>Bacillati</taxon>
        <taxon>Bacillota</taxon>
        <taxon>Clostridia</taxon>
        <taxon>Lachnospirales</taxon>
        <taxon>Lachnospiraceae</taxon>
        <taxon>Anthropogastromicrobium</taxon>
    </lineage>
</organism>
<evidence type="ECO:0000313" key="7">
    <source>
        <dbReference type="EMBL" id="MCC2220534.1"/>
    </source>
</evidence>
<evidence type="ECO:0000256" key="6">
    <source>
        <dbReference type="SAM" id="Phobius"/>
    </source>
</evidence>
<name>A0AAE3E2J6_9FIRM</name>
<keyword evidence="5 6" id="KW-0472">Membrane</keyword>
<comment type="subcellular location">
    <subcellularLocation>
        <location evidence="1">Cell membrane</location>
        <topology evidence="1">Multi-pass membrane protein</topology>
    </subcellularLocation>
</comment>
<reference evidence="7 8" key="1">
    <citation type="submission" date="2021-10" db="EMBL/GenBank/DDBJ databases">
        <title>Anaerobic single-cell dispensing facilitates the cultivation of human gut bacteria.</title>
        <authorList>
            <person name="Afrizal A."/>
        </authorList>
    </citation>
    <scope>NUCLEOTIDE SEQUENCE [LARGE SCALE GENOMIC DNA]</scope>
    <source>
        <strain evidence="7 8">CLA-AA-H224</strain>
    </source>
</reference>
<proteinExistence type="predicted"/>
<protein>
    <submittedName>
        <fullName evidence="7">YihY family inner membrane protein</fullName>
    </submittedName>
</protein>
<comment type="caution">
    <text evidence="7">The sequence shown here is derived from an EMBL/GenBank/DDBJ whole genome shotgun (WGS) entry which is preliminary data.</text>
</comment>
<gene>
    <name evidence="7" type="ORF">LKD48_02560</name>
</gene>
<feature type="transmembrane region" description="Helical" evidence="6">
    <location>
        <begin position="229"/>
        <end position="249"/>
    </location>
</feature>
<dbReference type="Pfam" id="PF03631">
    <property type="entry name" value="Virul_fac_BrkB"/>
    <property type="match status" value="1"/>
</dbReference>
<dbReference type="PANTHER" id="PTHR30213:SF0">
    <property type="entry name" value="UPF0761 MEMBRANE PROTEIN YIHY"/>
    <property type="match status" value="1"/>
</dbReference>
<dbReference type="PANTHER" id="PTHR30213">
    <property type="entry name" value="INNER MEMBRANE PROTEIN YHJD"/>
    <property type="match status" value="1"/>
</dbReference>
<evidence type="ECO:0000256" key="4">
    <source>
        <dbReference type="ARBA" id="ARBA00022989"/>
    </source>
</evidence>
<feature type="transmembrane region" description="Helical" evidence="6">
    <location>
        <begin position="108"/>
        <end position="130"/>
    </location>
</feature>
<dbReference type="Proteomes" id="UP001198200">
    <property type="component" value="Unassembled WGS sequence"/>
</dbReference>
<feature type="transmembrane region" description="Helical" evidence="6">
    <location>
        <begin position="42"/>
        <end position="68"/>
    </location>
</feature>
<evidence type="ECO:0000256" key="1">
    <source>
        <dbReference type="ARBA" id="ARBA00004651"/>
    </source>
</evidence>
<dbReference type="AlphaFoldDB" id="A0AAE3E2J6"/>
<evidence type="ECO:0000256" key="3">
    <source>
        <dbReference type="ARBA" id="ARBA00022692"/>
    </source>
</evidence>
<dbReference type="NCBIfam" id="TIGR00765">
    <property type="entry name" value="yihY_not_rbn"/>
    <property type="match status" value="1"/>
</dbReference>
<dbReference type="EMBL" id="JAJEQN010000004">
    <property type="protein sequence ID" value="MCC2220534.1"/>
    <property type="molecule type" value="Genomic_DNA"/>
</dbReference>
<keyword evidence="2" id="KW-1003">Cell membrane</keyword>
<dbReference type="RefSeq" id="WP_308731084.1">
    <property type="nucleotide sequence ID" value="NZ_JAJEQN010000004.1"/>
</dbReference>
<keyword evidence="4 6" id="KW-1133">Transmembrane helix</keyword>
<feature type="transmembrane region" description="Helical" evidence="6">
    <location>
        <begin position="255"/>
        <end position="282"/>
    </location>
</feature>
<dbReference type="InterPro" id="IPR017039">
    <property type="entry name" value="Virul_fac_BrkB"/>
</dbReference>